<dbReference type="Gene3D" id="2.40.50.140">
    <property type="entry name" value="Nucleic acid-binding proteins"/>
    <property type="match status" value="2"/>
</dbReference>
<keyword evidence="6" id="KW-0238">DNA-binding</keyword>
<dbReference type="Pfam" id="PF21543">
    <property type="entry name" value="CvfB_2nd"/>
    <property type="match status" value="1"/>
</dbReference>
<dbReference type="PANTHER" id="PTHR37296">
    <property type="entry name" value="CONSERVED VIRULENCE FACTOR B"/>
    <property type="match status" value="1"/>
</dbReference>
<dbReference type="PANTHER" id="PTHR37296:SF1">
    <property type="entry name" value="CONSERVED VIRULENCE FACTOR B"/>
    <property type="match status" value="1"/>
</dbReference>
<sequence length="286" mass="32705">MTELASGEIVKLQVKMREGSKWILQHKDMEISLNASEAPEELQVDDTLEVFLFVDRRGNLSATTQLPTIQKGTYGWARVIKVSDKEGAFVDIGTSKEVQVKAEDLPKIKELWPTQGDHLYMTLRTDREGELFGRLATEDRVEELYIDAPTTLLNKNLQARPYRLLPVGTFLLSVPENYRIFVHESERVEEPRLGQDLTVRIIDTKDDGSLNGSLLPRKHERMGDDAESIYRYLNDVGGKMPFTDKSTPEEIQEMFSMSKAAFKRALGKLMKEKKINQQDGWTELKQ</sequence>
<dbReference type="Pfam" id="PF13509">
    <property type="entry name" value="S1_2"/>
    <property type="match status" value="1"/>
</dbReference>
<evidence type="ECO:0000259" key="5">
    <source>
        <dbReference type="Pfam" id="PF21543"/>
    </source>
</evidence>
<evidence type="ECO:0000259" key="4">
    <source>
        <dbReference type="Pfam" id="PF21191"/>
    </source>
</evidence>
<keyword evidence="7" id="KW-1185">Reference proteome</keyword>
<comment type="caution">
    <text evidence="6">The sequence shown here is derived from an EMBL/GenBank/DDBJ whole genome shotgun (WGS) entry which is preliminary data.</text>
</comment>
<dbReference type="InterPro" id="IPR048588">
    <property type="entry name" value="CvfB_S1_2nd"/>
</dbReference>
<dbReference type="PIRSF" id="PIRSF012524">
    <property type="entry name" value="YitL_S1"/>
    <property type="match status" value="1"/>
</dbReference>
<evidence type="ECO:0000256" key="1">
    <source>
        <dbReference type="PIRNR" id="PIRNR012524"/>
    </source>
</evidence>
<proteinExistence type="inferred from homology"/>
<gene>
    <name evidence="6" type="ORF">H9650_18585</name>
</gene>
<feature type="domain" description="Conserved virulence factor B-like winged helix" evidence="3">
    <location>
        <begin position="227"/>
        <end position="284"/>
    </location>
</feature>
<reference evidence="6 7" key="1">
    <citation type="submission" date="2020-08" db="EMBL/GenBank/DDBJ databases">
        <title>A Genomic Blueprint of the Chicken Gut Microbiome.</title>
        <authorList>
            <person name="Gilroy R."/>
            <person name="Ravi A."/>
            <person name="Getino M."/>
            <person name="Pursley I."/>
            <person name="Horton D.L."/>
            <person name="Alikhan N.-F."/>
            <person name="Baker D."/>
            <person name="Gharbi K."/>
            <person name="Hall N."/>
            <person name="Watson M."/>
            <person name="Adriaenssens E.M."/>
            <person name="Foster-Nyarko E."/>
            <person name="Jarju S."/>
            <person name="Secka A."/>
            <person name="Antonio M."/>
            <person name="Oren A."/>
            <person name="Chaudhuri R."/>
            <person name="La Ragione R.M."/>
            <person name="Hildebrand F."/>
            <person name="Pallen M.J."/>
        </authorList>
    </citation>
    <scope>NUCLEOTIDE SEQUENCE [LARGE SCALE GENOMIC DNA]</scope>
    <source>
        <strain evidence="6 7">Sa2BUA9</strain>
    </source>
</reference>
<dbReference type="InterPro" id="IPR036388">
    <property type="entry name" value="WH-like_DNA-bd_sf"/>
</dbReference>
<dbReference type="InterPro" id="IPR014464">
    <property type="entry name" value="CvfB_fam"/>
</dbReference>
<feature type="domain" description="Conserved virulence factor B second S1" evidence="4">
    <location>
        <begin position="74"/>
        <end position="133"/>
    </location>
</feature>
<protein>
    <submittedName>
        <fullName evidence="6">DNA-binding protein</fullName>
    </submittedName>
</protein>
<evidence type="ECO:0000313" key="6">
    <source>
        <dbReference type="EMBL" id="MBD7946117.1"/>
    </source>
</evidence>
<dbReference type="InterPro" id="IPR040764">
    <property type="entry name" value="CvfB_WH"/>
</dbReference>
<evidence type="ECO:0000259" key="2">
    <source>
        <dbReference type="Pfam" id="PF13509"/>
    </source>
</evidence>
<evidence type="ECO:0000259" key="3">
    <source>
        <dbReference type="Pfam" id="PF17783"/>
    </source>
</evidence>
<dbReference type="EMBL" id="JACSQO010000013">
    <property type="protein sequence ID" value="MBD7946117.1"/>
    <property type="molecule type" value="Genomic_DNA"/>
</dbReference>
<dbReference type="RefSeq" id="WP_151112459.1">
    <property type="nucleotide sequence ID" value="NZ_JACSQO010000013.1"/>
</dbReference>
<dbReference type="Pfam" id="PF17783">
    <property type="entry name" value="WHD_CvfB"/>
    <property type="match status" value="1"/>
</dbReference>
<accession>A0ABR8REZ2</accession>
<dbReference type="InterPro" id="IPR048587">
    <property type="entry name" value="CvfB_S1_3rd"/>
</dbReference>
<comment type="similarity">
    <text evidence="1">Belongs to the CvfB family.</text>
</comment>
<feature type="domain" description="Conserved virulence factor B first S1" evidence="2">
    <location>
        <begin position="7"/>
        <end position="65"/>
    </location>
</feature>
<dbReference type="Pfam" id="PF21191">
    <property type="entry name" value="CvfB_1st"/>
    <property type="match status" value="1"/>
</dbReference>
<name>A0ABR8REZ2_9BACI</name>
<dbReference type="GO" id="GO:0003677">
    <property type="term" value="F:DNA binding"/>
    <property type="evidence" value="ECO:0007669"/>
    <property type="project" value="UniProtKB-KW"/>
</dbReference>
<evidence type="ECO:0000313" key="7">
    <source>
        <dbReference type="Proteomes" id="UP000640786"/>
    </source>
</evidence>
<feature type="domain" description="Conserved virulence factor B third S1" evidence="5">
    <location>
        <begin position="146"/>
        <end position="216"/>
    </location>
</feature>
<dbReference type="Gene3D" id="1.10.10.10">
    <property type="entry name" value="Winged helix-like DNA-binding domain superfamily/Winged helix DNA-binding domain"/>
    <property type="match status" value="1"/>
</dbReference>
<dbReference type="InterPro" id="IPR012340">
    <property type="entry name" value="NA-bd_OB-fold"/>
</dbReference>
<organism evidence="6 7">
    <name type="scientific">Psychrobacillus faecigallinarum</name>
    <dbReference type="NCBI Taxonomy" id="2762235"/>
    <lineage>
        <taxon>Bacteria</taxon>
        <taxon>Bacillati</taxon>
        <taxon>Bacillota</taxon>
        <taxon>Bacilli</taxon>
        <taxon>Bacillales</taxon>
        <taxon>Bacillaceae</taxon>
        <taxon>Psychrobacillus</taxon>
    </lineage>
</organism>
<dbReference type="Proteomes" id="UP000640786">
    <property type="component" value="Unassembled WGS sequence"/>
</dbReference>
<dbReference type="InterPro" id="IPR039566">
    <property type="entry name" value="CvfB_S1_st"/>
</dbReference>